<feature type="transmembrane region" description="Helical" evidence="1">
    <location>
        <begin position="122"/>
        <end position="146"/>
    </location>
</feature>
<dbReference type="AlphaFoldDB" id="A0A193SGE9"/>
<evidence type="ECO:0000256" key="1">
    <source>
        <dbReference type="SAM" id="Phobius"/>
    </source>
</evidence>
<accession>A0A193SGE9</accession>
<name>A0A193SGE9_KLEPN</name>
<evidence type="ECO:0000313" key="2">
    <source>
        <dbReference type="EMBL" id="CZQ24904.1"/>
    </source>
</evidence>
<sequence length="394" mass="45796">MKIKNIHVTLWGGALFCFYFLDAIDKFNRSLGDSKVAFIARMLTIAIIVCFFIFRPNILFREKRILYFVIFTSIVMLGYLVSGIYENDSLGQSFYILARYVSFIIFIYYAHYCLQSCDNSSFIFISRIMVFIFLINCIFAWFGFIFGIEILRTYGHIADLEAGWVDQRFGYDGFLLEQNNATYFYIIGLIACYWLHSEKRLNILWLLFGFISCFIVGTKSLYAAVFLLLILIIFKKRKTRVLLFSTGSTLFLCWLLFSTSVIDKVNFTLIDSTLSGRMSNYILHVYPLLERINLAQIFLGFQGGDPKKYLVEMEMIDIILFFGLLGGFMYLFIALKEIFNIIKDSPLKLSMASIFVIFIVSFFSGHLFYDPVSSYYFVTLVLLVGLNKHRIKGY</sequence>
<reference evidence="2" key="2">
    <citation type="submission" date="2016-06" db="EMBL/GenBank/DDBJ databases">
        <title>Towards a vaccine: An investigation of Klebsiella pneumoniae surface antigens.</title>
        <authorList>
            <person name="Follador R."/>
            <person name="Heinz E."/>
            <person name="Wyres K.L."/>
            <person name="Ellington M.J."/>
            <person name="Kowarik M."/>
            <person name="Holt K.E."/>
            <person name="Thomson N.R."/>
        </authorList>
    </citation>
    <scope>NUCLEOTIDE SEQUENCE</scope>
    <source>
        <strain evidence="2">175</strain>
    </source>
</reference>
<dbReference type="EMBL" id="LT174578">
    <property type="protein sequence ID" value="CZQ24904.1"/>
    <property type="molecule type" value="Genomic_DNA"/>
</dbReference>
<dbReference type="RefSeq" id="WP_136516884.1">
    <property type="nucleotide sequence ID" value="NZ_CP055106.1"/>
</dbReference>
<organism evidence="2">
    <name type="scientific">Klebsiella pneumoniae</name>
    <dbReference type="NCBI Taxonomy" id="573"/>
    <lineage>
        <taxon>Bacteria</taxon>
        <taxon>Pseudomonadati</taxon>
        <taxon>Pseudomonadota</taxon>
        <taxon>Gammaproteobacteria</taxon>
        <taxon>Enterobacterales</taxon>
        <taxon>Enterobacteriaceae</taxon>
        <taxon>Klebsiella/Raoultella group</taxon>
        <taxon>Klebsiella</taxon>
        <taxon>Klebsiella pneumoniae complex</taxon>
    </lineage>
</organism>
<proteinExistence type="predicted"/>
<keyword evidence="1" id="KW-0812">Transmembrane</keyword>
<keyword evidence="1" id="KW-0472">Membrane</keyword>
<feature type="transmembrane region" description="Helical" evidence="1">
    <location>
        <begin position="203"/>
        <end position="234"/>
    </location>
</feature>
<feature type="transmembrane region" description="Helical" evidence="1">
    <location>
        <begin position="241"/>
        <end position="262"/>
    </location>
</feature>
<feature type="transmembrane region" description="Helical" evidence="1">
    <location>
        <begin position="66"/>
        <end position="85"/>
    </location>
</feature>
<feature type="transmembrane region" description="Helical" evidence="1">
    <location>
        <begin position="91"/>
        <end position="110"/>
    </location>
</feature>
<feature type="transmembrane region" description="Helical" evidence="1">
    <location>
        <begin position="7"/>
        <end position="24"/>
    </location>
</feature>
<keyword evidence="1" id="KW-1133">Transmembrane helix</keyword>
<feature type="transmembrane region" description="Helical" evidence="1">
    <location>
        <begin position="315"/>
        <end position="335"/>
    </location>
</feature>
<reference evidence="2" key="1">
    <citation type="submission" date="2016-02" db="EMBL/GenBank/DDBJ databases">
        <authorList>
            <person name="Wen L."/>
            <person name="He K."/>
            <person name="Yang H."/>
        </authorList>
    </citation>
    <scope>NUCLEOTIDE SEQUENCE</scope>
    <source>
        <strain evidence="2">175</strain>
    </source>
</reference>
<feature type="transmembrane region" description="Helical" evidence="1">
    <location>
        <begin position="36"/>
        <end position="54"/>
    </location>
</feature>
<feature type="transmembrane region" description="Helical" evidence="1">
    <location>
        <begin position="347"/>
        <end position="369"/>
    </location>
</feature>
<protein>
    <submittedName>
        <fullName evidence="2">Uncharacterized protein</fullName>
    </submittedName>
</protein>